<dbReference type="RefSeq" id="XP_031867751.1">
    <property type="nucleotide sequence ID" value="XM_032016520.1"/>
</dbReference>
<gene>
    <name evidence="1" type="ORF">BP5553_07897</name>
</gene>
<evidence type="ECO:0000313" key="1">
    <source>
        <dbReference type="EMBL" id="RDL34769.1"/>
    </source>
</evidence>
<dbReference type="GeneID" id="43600746"/>
<dbReference type="Proteomes" id="UP000254866">
    <property type="component" value="Unassembled WGS sequence"/>
</dbReference>
<name>A0A370THU4_9HELO</name>
<organism evidence="1 2">
    <name type="scientific">Venustampulla echinocandica</name>
    <dbReference type="NCBI Taxonomy" id="2656787"/>
    <lineage>
        <taxon>Eukaryota</taxon>
        <taxon>Fungi</taxon>
        <taxon>Dikarya</taxon>
        <taxon>Ascomycota</taxon>
        <taxon>Pezizomycotina</taxon>
        <taxon>Leotiomycetes</taxon>
        <taxon>Helotiales</taxon>
        <taxon>Pleuroascaceae</taxon>
        <taxon>Venustampulla</taxon>
    </lineage>
</organism>
<evidence type="ECO:0000313" key="2">
    <source>
        <dbReference type="Proteomes" id="UP000254866"/>
    </source>
</evidence>
<protein>
    <recommendedName>
        <fullName evidence="3">LysM domain-containing protein</fullName>
    </recommendedName>
</protein>
<sequence>MALRGACVKILPSEQLSTPCESSCIAALQKLRTSISGACTKSLDVMVLNSVAYPPTFLADRYLHTSSLSCLKDNYTDTSYCVKAVGSIASYPGYKTSTLVTTFACPATATVFVPSPVATATLNPTTSGTTINYYLYENTFDATLRSTDLAVANSYDDWAQYTDVTFQELIEWNPSLQLGYYVLQFGNSYYIQKW</sequence>
<dbReference type="EMBL" id="NPIC01000007">
    <property type="protein sequence ID" value="RDL34769.1"/>
    <property type="molecule type" value="Genomic_DNA"/>
</dbReference>
<reference evidence="1 2" key="1">
    <citation type="journal article" date="2018" name="IMA Fungus">
        <title>IMA Genome-F 9: Draft genome sequence of Annulohypoxylon stygium, Aspergillus mulundensis, Berkeleyomyces basicola (syn. Thielaviopsis basicola), Ceratocystis smalleyi, two Cercospora beticola strains, Coleophoma cylindrospora, Fusarium fracticaudum, Phialophora cf. hyalina, and Morchella septimelata.</title>
        <authorList>
            <person name="Wingfield B.D."/>
            <person name="Bills G.F."/>
            <person name="Dong Y."/>
            <person name="Huang W."/>
            <person name="Nel W.J."/>
            <person name="Swalarsk-Parry B.S."/>
            <person name="Vaghefi N."/>
            <person name="Wilken P.M."/>
            <person name="An Z."/>
            <person name="de Beer Z.W."/>
            <person name="De Vos L."/>
            <person name="Chen L."/>
            <person name="Duong T.A."/>
            <person name="Gao Y."/>
            <person name="Hammerbacher A."/>
            <person name="Kikkert J.R."/>
            <person name="Li Y."/>
            <person name="Li H."/>
            <person name="Li K."/>
            <person name="Li Q."/>
            <person name="Liu X."/>
            <person name="Ma X."/>
            <person name="Naidoo K."/>
            <person name="Pethybridge S.J."/>
            <person name="Sun J."/>
            <person name="Steenkamp E.T."/>
            <person name="van der Nest M.A."/>
            <person name="van Wyk S."/>
            <person name="Wingfield M.J."/>
            <person name="Xiong C."/>
            <person name="Yue Q."/>
            <person name="Zhang X."/>
        </authorList>
    </citation>
    <scope>NUCLEOTIDE SEQUENCE [LARGE SCALE GENOMIC DNA]</scope>
    <source>
        <strain evidence="1 2">BP 5553</strain>
    </source>
</reference>
<proteinExistence type="predicted"/>
<accession>A0A370THU4</accession>
<keyword evidence="2" id="KW-1185">Reference proteome</keyword>
<evidence type="ECO:0008006" key="3">
    <source>
        <dbReference type="Google" id="ProtNLM"/>
    </source>
</evidence>
<dbReference type="OrthoDB" id="5985073at2759"/>
<dbReference type="STRING" id="2656787.A0A370THU4"/>
<dbReference type="AlphaFoldDB" id="A0A370THU4"/>
<comment type="caution">
    <text evidence="1">The sequence shown here is derived from an EMBL/GenBank/DDBJ whole genome shotgun (WGS) entry which is preliminary data.</text>
</comment>